<evidence type="ECO:0000313" key="2">
    <source>
        <dbReference type="Proteomes" id="UP000028058"/>
    </source>
</evidence>
<dbReference type="AlphaFoldDB" id="A0A3R7J3C0"/>
<protein>
    <submittedName>
        <fullName evidence="1">DUF4244 domain-containing protein</fullName>
    </submittedName>
</protein>
<dbReference type="InterPro" id="IPR025338">
    <property type="entry name" value="DUF4244"/>
</dbReference>
<sequence>MYTWLRNRRRALCGKDAQAGMTTAEYAVGTIAAAGFGAVLYKVVTSDAVTGALQSVIGKALDAQF</sequence>
<evidence type="ECO:0000313" key="1">
    <source>
        <dbReference type="EMBL" id="RKM95028.1"/>
    </source>
</evidence>
<dbReference type="EMBL" id="JNAD02000007">
    <property type="protein sequence ID" value="RKM95028.1"/>
    <property type="molecule type" value="Genomic_DNA"/>
</dbReference>
<gene>
    <name evidence="1" type="ORF">SFRA_016575</name>
</gene>
<organism evidence="1 2">
    <name type="scientific">Streptomyces xinghaiensis</name>
    <dbReference type="NCBI Taxonomy" id="1038928"/>
    <lineage>
        <taxon>Bacteria</taxon>
        <taxon>Bacillati</taxon>
        <taxon>Actinomycetota</taxon>
        <taxon>Actinomycetes</taxon>
        <taxon>Kitasatosporales</taxon>
        <taxon>Streptomycetaceae</taxon>
        <taxon>Streptomyces</taxon>
    </lineage>
</organism>
<dbReference type="RefSeq" id="WP_043464816.1">
    <property type="nucleotide sequence ID" value="NZ_CP134822.1"/>
</dbReference>
<dbReference type="Proteomes" id="UP000028058">
    <property type="component" value="Unassembled WGS sequence"/>
</dbReference>
<accession>A0A3R7J3C0</accession>
<reference evidence="1 2" key="1">
    <citation type="journal article" date="2014" name="Genome Announc.">
        <title>Draft Genome Sequence of Streptomyces fradiae ATCC 19609, a Strain Highly Sensitive to Antibiotics.</title>
        <authorList>
            <person name="Bekker O.B."/>
            <person name="Klimina K.M."/>
            <person name="Vatlin A.A."/>
            <person name="Zakharevich N.V."/>
            <person name="Kasianov A.S."/>
            <person name="Danilenko V.N."/>
        </authorList>
    </citation>
    <scope>NUCLEOTIDE SEQUENCE [LARGE SCALE GENOMIC DNA]</scope>
    <source>
        <strain evidence="1 2">ATCC 19609</strain>
    </source>
</reference>
<proteinExistence type="predicted"/>
<dbReference type="Pfam" id="PF14029">
    <property type="entry name" value="DUF4244"/>
    <property type="match status" value="1"/>
</dbReference>
<comment type="caution">
    <text evidence="1">The sequence shown here is derived from an EMBL/GenBank/DDBJ whole genome shotgun (WGS) entry which is preliminary data.</text>
</comment>
<keyword evidence="2" id="KW-1185">Reference proteome</keyword>
<name>A0A3R7J3C0_9ACTN</name>
<dbReference type="OrthoDB" id="3748241at2"/>